<protein>
    <submittedName>
        <fullName evidence="5">Alpha-glucosidase</fullName>
    </submittedName>
</protein>
<dbReference type="PANTHER" id="PTHR10357:SF184">
    <property type="entry name" value="OLIGO-1,6-GLUCOSIDASE 1"/>
    <property type="match status" value="1"/>
</dbReference>
<comment type="similarity">
    <text evidence="1">Belongs to the glycosyl hydrolase 13 family.</text>
</comment>
<keyword evidence="6" id="KW-1185">Reference proteome</keyword>
<dbReference type="SMART" id="SM00642">
    <property type="entry name" value="Aamy"/>
    <property type="match status" value="1"/>
</dbReference>
<dbReference type="InterPro" id="IPR056300">
    <property type="entry name" value="SusG-like_C"/>
</dbReference>
<dbReference type="CDD" id="cd11333">
    <property type="entry name" value="AmyAc_SI_OligoGlu_DGase"/>
    <property type="match status" value="1"/>
</dbReference>
<dbReference type="InterPro" id="IPR045857">
    <property type="entry name" value="O16G_dom_2"/>
</dbReference>
<dbReference type="FunFam" id="3.90.400.10:FF:000002">
    <property type="entry name" value="Sucrose isomerase"/>
    <property type="match status" value="1"/>
</dbReference>
<evidence type="ECO:0000256" key="3">
    <source>
        <dbReference type="ARBA" id="ARBA00023295"/>
    </source>
</evidence>
<reference evidence="5" key="2">
    <citation type="submission" date="2020-09" db="EMBL/GenBank/DDBJ databases">
        <authorList>
            <person name="Sun Q."/>
            <person name="Ohkuma M."/>
        </authorList>
    </citation>
    <scope>NUCLEOTIDE SEQUENCE</scope>
    <source>
        <strain evidence="5">JCM 31311</strain>
    </source>
</reference>
<comment type="caution">
    <text evidence="5">The sequence shown here is derived from an EMBL/GenBank/DDBJ whole genome shotgun (WGS) entry which is preliminary data.</text>
</comment>
<evidence type="ECO:0000259" key="4">
    <source>
        <dbReference type="SMART" id="SM00642"/>
    </source>
</evidence>
<dbReference type="InterPro" id="IPR017853">
    <property type="entry name" value="GH"/>
</dbReference>
<feature type="domain" description="Glycosyl hydrolase family 13 catalytic" evidence="4">
    <location>
        <begin position="19"/>
        <end position="426"/>
    </location>
</feature>
<dbReference type="Pfam" id="PF23915">
    <property type="entry name" value="SusG_C"/>
    <property type="match status" value="1"/>
</dbReference>
<dbReference type="GO" id="GO:0004556">
    <property type="term" value="F:alpha-amylase activity"/>
    <property type="evidence" value="ECO:0007669"/>
    <property type="project" value="TreeGrafter"/>
</dbReference>
<dbReference type="RefSeq" id="WP_189093793.1">
    <property type="nucleotide sequence ID" value="NZ_BMQL01000100.1"/>
</dbReference>
<dbReference type="EMBL" id="BMQL01000100">
    <property type="protein sequence ID" value="GGR40058.1"/>
    <property type="molecule type" value="Genomic_DNA"/>
</dbReference>
<dbReference type="InterPro" id="IPR006047">
    <property type="entry name" value="GH13_cat_dom"/>
</dbReference>
<evidence type="ECO:0000256" key="2">
    <source>
        <dbReference type="ARBA" id="ARBA00022801"/>
    </source>
</evidence>
<sequence length="563" mass="64484">MHPSPLSQVPWWQDAVVYQVYPRSFQDSDGDGVGDLRGVISRLAYLQRLGIDVIWLSPIFASPNDDNGYDISDYRAILPEFGTLADFQELLAKAHDYGLKVMLDLVVNHSSDQHPWFVEARTDPQSEKRDYYIWKKPVDGGLPTRWQAYFGGPVWELDEASGEYYLHLFSPHQPDLNWENPALRHEIYGMMRFWMDLGIDGWRMDTINMLSKDPAYLEGDPIPGTTLTNGWPHFLNGPQIHTYLQEMHHEVLAHYDVMTVGETPEVSPQVGSLYSHPARHELNMVFHFEHVFLGDGERGKWSDGPWTLPELKQILARWQVELHGRGWNSLYWDNHDQPRAVSRFGHDRDYRVPSAKLLATILLFMQGTPYIYQGQELGMTNVKFESVEHYRDLESLNGAKELREQHGWDDARIPAALHARSRDNARTPMHWTTGRNAGFSSGTPWIGVNPNFLQINAEQAEADPDSVWHHYRRTIALRKSLPVVRDGTFELLAADHPTLFAYVRRSGQTQLLVIGHFSEQRGSYVLPEGFADGEVISNNLTHLEVQDGELTLQPYQAVVIQGN</sequence>
<name>A0A918KXH6_9DEIO</name>
<gene>
    <name evidence="5" type="primary">malL</name>
    <name evidence="5" type="ORF">GCM10008957_55820</name>
</gene>
<dbReference type="GO" id="GO:0009313">
    <property type="term" value="P:oligosaccharide catabolic process"/>
    <property type="evidence" value="ECO:0007669"/>
    <property type="project" value="TreeGrafter"/>
</dbReference>
<organism evidence="5 6">
    <name type="scientific">Deinococcus ruber</name>
    <dbReference type="NCBI Taxonomy" id="1848197"/>
    <lineage>
        <taxon>Bacteria</taxon>
        <taxon>Thermotogati</taxon>
        <taxon>Deinococcota</taxon>
        <taxon>Deinococci</taxon>
        <taxon>Deinococcales</taxon>
        <taxon>Deinococcaceae</taxon>
        <taxon>Deinococcus</taxon>
    </lineage>
</organism>
<accession>A0A918KXH6</accession>
<dbReference type="AlphaFoldDB" id="A0A918KXH6"/>
<dbReference type="Gene3D" id="3.90.400.10">
    <property type="entry name" value="Oligo-1,6-glucosidase, Domain 2"/>
    <property type="match status" value="1"/>
</dbReference>
<dbReference type="PANTHER" id="PTHR10357">
    <property type="entry name" value="ALPHA-AMYLASE FAMILY MEMBER"/>
    <property type="match status" value="1"/>
</dbReference>
<reference evidence="5" key="1">
    <citation type="journal article" date="2014" name="Int. J. Syst. Evol. Microbiol.">
        <title>Complete genome sequence of Corynebacterium casei LMG S-19264T (=DSM 44701T), isolated from a smear-ripened cheese.</title>
        <authorList>
            <consortium name="US DOE Joint Genome Institute (JGI-PGF)"/>
            <person name="Walter F."/>
            <person name="Albersmeier A."/>
            <person name="Kalinowski J."/>
            <person name="Ruckert C."/>
        </authorList>
    </citation>
    <scope>NUCLEOTIDE SEQUENCE</scope>
    <source>
        <strain evidence="5">JCM 31311</strain>
    </source>
</reference>
<dbReference type="Proteomes" id="UP000603865">
    <property type="component" value="Unassembled WGS sequence"/>
</dbReference>
<dbReference type="NCBIfam" id="NF008183">
    <property type="entry name" value="PRK10933.1"/>
    <property type="match status" value="1"/>
</dbReference>
<keyword evidence="2" id="KW-0378">Hydrolase</keyword>
<evidence type="ECO:0000313" key="5">
    <source>
        <dbReference type="EMBL" id="GGR40058.1"/>
    </source>
</evidence>
<dbReference type="FunFam" id="3.20.20.80:FF:000064">
    <property type="entry name" value="Oligo-1,6-glucosidase"/>
    <property type="match status" value="1"/>
</dbReference>
<dbReference type="InterPro" id="IPR013780">
    <property type="entry name" value="Glyco_hydro_b"/>
</dbReference>
<evidence type="ECO:0000313" key="6">
    <source>
        <dbReference type="Proteomes" id="UP000603865"/>
    </source>
</evidence>
<proteinExistence type="inferred from homology"/>
<dbReference type="Gene3D" id="2.60.40.1180">
    <property type="entry name" value="Golgi alpha-mannosidase II"/>
    <property type="match status" value="1"/>
</dbReference>
<dbReference type="SUPFAM" id="SSF51011">
    <property type="entry name" value="Glycosyl hydrolase domain"/>
    <property type="match status" value="1"/>
</dbReference>
<evidence type="ECO:0000256" key="1">
    <source>
        <dbReference type="ARBA" id="ARBA00008061"/>
    </source>
</evidence>
<dbReference type="Pfam" id="PF00128">
    <property type="entry name" value="Alpha-amylase"/>
    <property type="match status" value="1"/>
</dbReference>
<keyword evidence="3" id="KW-0326">Glycosidase</keyword>
<dbReference type="SUPFAM" id="SSF51445">
    <property type="entry name" value="(Trans)glycosidases"/>
    <property type="match status" value="1"/>
</dbReference>
<dbReference type="Gene3D" id="3.20.20.80">
    <property type="entry name" value="Glycosidases"/>
    <property type="match status" value="1"/>
</dbReference>